<dbReference type="InterPro" id="IPR036086">
    <property type="entry name" value="ParB/Sulfiredoxin_sf"/>
</dbReference>
<dbReference type="OrthoDB" id="1490466at2"/>
<accession>A0A2X0K045</accession>
<name>A0A2X0K045_9ACTN</name>
<dbReference type="Proteomes" id="UP000248889">
    <property type="component" value="Unassembled WGS sequence"/>
</dbReference>
<evidence type="ECO:0000313" key="1">
    <source>
        <dbReference type="EMBL" id="RAG80869.1"/>
    </source>
</evidence>
<gene>
    <name evidence="1" type="ORF">DN069_35780</name>
</gene>
<reference evidence="1 2" key="1">
    <citation type="submission" date="2018-06" db="EMBL/GenBank/DDBJ databases">
        <title>Streptacidiphilus pinicola sp. nov., isolated from pine grove soil.</title>
        <authorList>
            <person name="Roh S.G."/>
            <person name="Park S."/>
            <person name="Kim M.-K."/>
            <person name="Yun B.-R."/>
            <person name="Park J."/>
            <person name="Kim M.J."/>
            <person name="Kim Y.S."/>
            <person name="Kim S.B."/>
        </authorList>
    </citation>
    <scope>NUCLEOTIDE SEQUENCE [LARGE SCALE GENOMIC DNA]</scope>
    <source>
        <strain evidence="1 2">MMS16-CNU450</strain>
    </source>
</reference>
<comment type="caution">
    <text evidence="1">The sequence shown here is derived from an EMBL/GenBank/DDBJ whole genome shotgun (WGS) entry which is preliminary data.</text>
</comment>
<evidence type="ECO:0000313" key="2">
    <source>
        <dbReference type="Proteomes" id="UP000248889"/>
    </source>
</evidence>
<evidence type="ECO:0008006" key="3">
    <source>
        <dbReference type="Google" id="ProtNLM"/>
    </source>
</evidence>
<dbReference type="RefSeq" id="WP_111507434.1">
    <property type="nucleotide sequence ID" value="NZ_QKYN01000191.1"/>
</dbReference>
<sequence length="292" mass="32459">MRRTDITYAAGGAGQRALALEPVGPREPALRVEMTDGARLLVRQGEQPLLLGRVVPWHQGVRTVRLPGYRSVVPSLRAETVRRQPDWTHWFADRLADCPHGPLHADRWLLREGTPPHYAWHGELVTAWPRAYLDWGHGWNGVVPLRPLSPPDDPRVKAYRRQLREGSAAPILLWWVTGLDGWLLLDGHDRLVAARAEGLGRPRAIILARGLDDATQEEFLGYVDANQEHRRAQVAHLGAPARAAAERAHADAVSEVIAEQARTTAWPLPGGVPAWDALAARHAPELAREPRD</sequence>
<organism evidence="1 2">
    <name type="scientific">Streptacidiphilus pinicola</name>
    <dbReference type="NCBI Taxonomy" id="2219663"/>
    <lineage>
        <taxon>Bacteria</taxon>
        <taxon>Bacillati</taxon>
        <taxon>Actinomycetota</taxon>
        <taxon>Actinomycetes</taxon>
        <taxon>Kitasatosporales</taxon>
        <taxon>Streptomycetaceae</taxon>
        <taxon>Streptacidiphilus</taxon>
    </lineage>
</organism>
<dbReference type="EMBL" id="QKYN01000191">
    <property type="protein sequence ID" value="RAG80869.1"/>
    <property type="molecule type" value="Genomic_DNA"/>
</dbReference>
<protein>
    <recommendedName>
        <fullName evidence="3">ParB/Sulfiredoxin domain-containing protein</fullName>
    </recommendedName>
</protein>
<dbReference type="SUPFAM" id="SSF110849">
    <property type="entry name" value="ParB/Sulfiredoxin"/>
    <property type="match status" value="1"/>
</dbReference>
<proteinExistence type="predicted"/>
<dbReference type="AlphaFoldDB" id="A0A2X0K045"/>
<keyword evidence="2" id="KW-1185">Reference proteome</keyword>